<evidence type="ECO:0000313" key="3">
    <source>
        <dbReference type="Proteomes" id="UP001056635"/>
    </source>
</evidence>
<evidence type="ECO:0008006" key="4">
    <source>
        <dbReference type="Google" id="ProtNLM"/>
    </source>
</evidence>
<keyword evidence="1" id="KW-0812">Transmembrane</keyword>
<dbReference type="InterPro" id="IPR058522">
    <property type="entry name" value="DUF8209"/>
</dbReference>
<dbReference type="EMBL" id="CP082904">
    <property type="protein sequence ID" value="UQY43319.1"/>
    <property type="molecule type" value="Genomic_DNA"/>
</dbReference>
<keyword evidence="3" id="KW-1185">Reference proteome</keyword>
<dbReference type="Proteomes" id="UP001056635">
    <property type="component" value="Chromosome"/>
</dbReference>
<organism evidence="2 3">
    <name type="scientific">Mixta hanseatica</name>
    <dbReference type="NCBI Taxonomy" id="2872648"/>
    <lineage>
        <taxon>Bacteria</taxon>
        <taxon>Pseudomonadati</taxon>
        <taxon>Pseudomonadota</taxon>
        <taxon>Gammaproteobacteria</taxon>
        <taxon>Enterobacterales</taxon>
        <taxon>Erwiniaceae</taxon>
        <taxon>Mixta</taxon>
    </lineage>
</organism>
<name>A0ABY4R5J1_9GAMM</name>
<proteinExistence type="predicted"/>
<dbReference type="RefSeq" id="WP_249891993.1">
    <property type="nucleotide sequence ID" value="NZ_CP082904.1"/>
</dbReference>
<dbReference type="Pfam" id="PF26636">
    <property type="entry name" value="DUF8209"/>
    <property type="match status" value="1"/>
</dbReference>
<dbReference type="InterPro" id="IPR058064">
    <property type="entry name" value="STM2901-like"/>
</dbReference>
<feature type="transmembrane region" description="Helical" evidence="1">
    <location>
        <begin position="107"/>
        <end position="132"/>
    </location>
</feature>
<gene>
    <name evidence="2" type="ORF">K6958_15705</name>
</gene>
<evidence type="ECO:0000313" key="2">
    <source>
        <dbReference type="EMBL" id="UQY43319.1"/>
    </source>
</evidence>
<protein>
    <recommendedName>
        <fullName evidence="4">Phage membrane protein</fullName>
    </recommendedName>
</protein>
<keyword evidence="1" id="KW-1133">Transmembrane helix</keyword>
<keyword evidence="1" id="KW-0472">Membrane</keyword>
<accession>A0ABY4R5J1</accession>
<evidence type="ECO:0000256" key="1">
    <source>
        <dbReference type="SAM" id="Phobius"/>
    </source>
</evidence>
<dbReference type="NCBIfam" id="NF045926">
    <property type="entry name" value="STM2901_fam"/>
    <property type="match status" value="1"/>
</dbReference>
<reference evidence="2" key="1">
    <citation type="submission" date="2021-09" db="EMBL/GenBank/DDBJ databases">
        <title>First case of bloodstream infection caused by Mixta hanseatica sp. nov., a member of the Erwiniaceae family.</title>
        <authorList>
            <person name="Both A."/>
            <person name="Huang J."/>
            <person name="Wenzel P."/>
            <person name="Aepfelbacher M."/>
            <person name="Rohde H."/>
            <person name="Christner M."/>
            <person name="Hentschke M."/>
        </authorList>
    </citation>
    <scope>NUCLEOTIDE SEQUENCE</scope>
    <source>
        <strain evidence="2">X22927</strain>
    </source>
</reference>
<sequence>MDTTEQLGGTYFYGGLTNLSAGELFFWIMIDVTAEHFTGAKDVIGAAAVYVGQNNVPVRGKFRGATPDTSHASKLARKMLKQTQLPFRVPTLVGGPMKVKVRMTNKLAAIAGRAVPVLGWVILASDIALIGWEATNRYNRIVSPEDKIW</sequence>